<feature type="transmembrane region" description="Helical" evidence="1">
    <location>
        <begin position="195"/>
        <end position="218"/>
    </location>
</feature>
<evidence type="ECO:0000313" key="3">
    <source>
        <dbReference type="Proteomes" id="UP000002027"/>
    </source>
</evidence>
<keyword evidence="1" id="KW-0812">Transmembrane</keyword>
<accession>D1C9H6</accession>
<dbReference type="NCBIfam" id="TIGR02587">
    <property type="entry name" value="TIGR02587 family membrane protein"/>
    <property type="match status" value="1"/>
</dbReference>
<keyword evidence="1" id="KW-0472">Membrane</keyword>
<name>D1C9H6_SPHTD</name>
<dbReference type="Pfam" id="PF09622">
    <property type="entry name" value="DUF2391"/>
    <property type="match status" value="1"/>
</dbReference>
<keyword evidence="1" id="KW-1133">Transmembrane helix</keyword>
<dbReference type="KEGG" id="sti:Sthe_3068"/>
<dbReference type="HOGENOM" id="CLU_082424_0_0_0"/>
<dbReference type="InParanoid" id="D1C9H6"/>
<feature type="transmembrane region" description="Helical" evidence="1">
    <location>
        <begin position="50"/>
        <end position="71"/>
    </location>
</feature>
<feature type="transmembrane region" description="Helical" evidence="1">
    <location>
        <begin position="268"/>
        <end position="289"/>
    </location>
</feature>
<keyword evidence="3" id="KW-1185">Reference proteome</keyword>
<evidence type="ECO:0000256" key="1">
    <source>
        <dbReference type="SAM" id="Phobius"/>
    </source>
</evidence>
<proteinExistence type="predicted"/>
<organism evidence="2 3">
    <name type="scientific">Sphaerobacter thermophilus (strain ATCC 49802 / DSM 20745 / KCCM 41009 / NCIMB 13125 / S 6022)</name>
    <dbReference type="NCBI Taxonomy" id="479434"/>
    <lineage>
        <taxon>Bacteria</taxon>
        <taxon>Pseudomonadati</taxon>
        <taxon>Thermomicrobiota</taxon>
        <taxon>Thermomicrobia</taxon>
        <taxon>Sphaerobacterales</taxon>
        <taxon>Sphaerobacterineae</taxon>
        <taxon>Sphaerobacteraceae</taxon>
        <taxon>Sphaerobacter</taxon>
    </lineage>
</organism>
<dbReference type="EMBL" id="CP001824">
    <property type="protein sequence ID" value="ACZ40469.1"/>
    <property type="molecule type" value="Genomic_DNA"/>
</dbReference>
<feature type="transmembrane region" description="Helical" evidence="1">
    <location>
        <begin position="21"/>
        <end position="44"/>
    </location>
</feature>
<dbReference type="OrthoDB" id="147125at2"/>
<feature type="transmembrane region" description="Helical" evidence="1">
    <location>
        <begin position="162"/>
        <end position="183"/>
    </location>
</feature>
<evidence type="ECO:0000313" key="2">
    <source>
        <dbReference type="EMBL" id="ACZ40469.1"/>
    </source>
</evidence>
<sequence>MSSEPVEQAREHGWIDEAASFGRAFAGAYLFGIPLLFTMEMWWIGTYADLWKLIVFLALTFLANVVLTYLAGFKPRRETSLIASIDESVDTLAVGVVASVIVLLVLNRIAPGDPLDSILGKVIIQAIPLSIGASLANAVFDRHEGRTGEQPSAAESHPWRDALNDLGATIIGGVFIGFSIAPTDEIQLLAASLDIYHEVALVALTLVIGYIIVFTSGFDPESAGPRPTGPFQHPITETVVSYVVSLSVAFWALYLLDRVDFGDPFPSILSQVLVLGLPTMVGGAAGRLAV</sequence>
<dbReference type="eggNOG" id="COG4711">
    <property type="taxonomic scope" value="Bacteria"/>
</dbReference>
<dbReference type="RefSeq" id="WP_012873504.1">
    <property type="nucleotide sequence ID" value="NC_013524.1"/>
</dbReference>
<feature type="transmembrane region" description="Helical" evidence="1">
    <location>
        <begin position="239"/>
        <end position="256"/>
    </location>
</feature>
<dbReference type="InterPro" id="IPR013416">
    <property type="entry name" value="CHP02587_IM"/>
</dbReference>
<dbReference type="AlphaFoldDB" id="D1C9H6"/>
<reference evidence="2 3" key="2">
    <citation type="journal article" date="2010" name="Stand. Genomic Sci.">
        <title>Complete genome sequence of Desulfohalobium retbaense type strain (HR(100)).</title>
        <authorList>
            <person name="Spring S."/>
            <person name="Nolan M."/>
            <person name="Lapidus A."/>
            <person name="Glavina Del Rio T."/>
            <person name="Copeland A."/>
            <person name="Tice H."/>
            <person name="Cheng J.F."/>
            <person name="Lucas S."/>
            <person name="Land M."/>
            <person name="Chen F."/>
            <person name="Bruce D."/>
            <person name="Goodwin L."/>
            <person name="Pitluck S."/>
            <person name="Ivanova N."/>
            <person name="Mavromatis K."/>
            <person name="Mikhailova N."/>
            <person name="Pati A."/>
            <person name="Chen A."/>
            <person name="Palaniappan K."/>
            <person name="Hauser L."/>
            <person name="Chang Y.J."/>
            <person name="Jeffries C.D."/>
            <person name="Munk C."/>
            <person name="Kiss H."/>
            <person name="Chain P."/>
            <person name="Han C."/>
            <person name="Brettin T."/>
            <person name="Detter J.C."/>
            <person name="Schuler E."/>
            <person name="Goker M."/>
            <person name="Rohde M."/>
            <person name="Bristow J."/>
            <person name="Eisen J.A."/>
            <person name="Markowitz V."/>
            <person name="Hugenholtz P."/>
            <person name="Kyrpides N.C."/>
            <person name="Klenk H.P."/>
        </authorList>
    </citation>
    <scope>NUCLEOTIDE SEQUENCE [LARGE SCALE GENOMIC DNA]</scope>
    <source>
        <strain evidence="3">ATCC 49802 / DSM 20745 / S 6022</strain>
    </source>
</reference>
<reference evidence="3" key="1">
    <citation type="submission" date="2009-11" db="EMBL/GenBank/DDBJ databases">
        <title>The complete chromosome 2 of Sphaerobacter thermophilus DSM 20745.</title>
        <authorList>
            <person name="Lucas S."/>
            <person name="Copeland A."/>
            <person name="Lapidus A."/>
            <person name="Glavina del Rio T."/>
            <person name="Dalin E."/>
            <person name="Tice H."/>
            <person name="Bruce D."/>
            <person name="Goodwin L."/>
            <person name="Pitluck S."/>
            <person name="Kyrpides N."/>
            <person name="Mavromatis K."/>
            <person name="Ivanova N."/>
            <person name="Mikhailova N."/>
            <person name="LaButti K.M."/>
            <person name="Clum A."/>
            <person name="Sun H.I."/>
            <person name="Brettin T."/>
            <person name="Detter J.C."/>
            <person name="Han C."/>
            <person name="Larimer F."/>
            <person name="Land M."/>
            <person name="Hauser L."/>
            <person name="Markowitz V."/>
            <person name="Cheng J.F."/>
            <person name="Hugenholtz P."/>
            <person name="Woyke T."/>
            <person name="Wu D."/>
            <person name="Steenblock K."/>
            <person name="Schneider S."/>
            <person name="Pukall R."/>
            <person name="Goeker M."/>
            <person name="Klenk H.P."/>
            <person name="Eisen J.A."/>
        </authorList>
    </citation>
    <scope>NUCLEOTIDE SEQUENCE [LARGE SCALE GENOMIC DNA]</scope>
    <source>
        <strain evidence="3">ATCC 49802 / DSM 20745 / S 6022</strain>
    </source>
</reference>
<protein>
    <submittedName>
        <fullName evidence="2">Integral membrane protein TIGR02587</fullName>
    </submittedName>
</protein>
<gene>
    <name evidence="2" type="ordered locus">Sthe_3068</name>
</gene>
<dbReference type="Proteomes" id="UP000002027">
    <property type="component" value="Chromosome 2"/>
</dbReference>
<dbReference type="STRING" id="479434.Sthe_3068"/>
<dbReference type="InterPro" id="IPR024464">
    <property type="entry name" value="DUF2391"/>
</dbReference>
<feature type="transmembrane region" description="Helical" evidence="1">
    <location>
        <begin position="92"/>
        <end position="110"/>
    </location>
</feature>